<name>R7UNU9_CAPTE</name>
<reference evidence="4 6" key="2">
    <citation type="journal article" date="2013" name="Nature">
        <title>Insights into bilaterian evolution from three spiralian genomes.</title>
        <authorList>
            <person name="Simakov O."/>
            <person name="Marletaz F."/>
            <person name="Cho S.J."/>
            <person name="Edsinger-Gonzales E."/>
            <person name="Havlak P."/>
            <person name="Hellsten U."/>
            <person name="Kuo D.H."/>
            <person name="Larsson T."/>
            <person name="Lv J."/>
            <person name="Arendt D."/>
            <person name="Savage R."/>
            <person name="Osoegawa K."/>
            <person name="de Jong P."/>
            <person name="Grimwood J."/>
            <person name="Chapman J.A."/>
            <person name="Shapiro H."/>
            <person name="Aerts A."/>
            <person name="Otillar R.P."/>
            <person name="Terry A.Y."/>
            <person name="Boore J.L."/>
            <person name="Grigoriev I.V."/>
            <person name="Lindberg D.R."/>
            <person name="Seaver E.C."/>
            <person name="Weisblat D.A."/>
            <person name="Putnam N.H."/>
            <person name="Rokhsar D.S."/>
        </authorList>
    </citation>
    <scope>NUCLEOTIDE SEQUENCE</scope>
    <source>
        <strain evidence="4 6">I ESC-2004</strain>
    </source>
</reference>
<comment type="similarity">
    <text evidence="1">Belongs to the class I-like SAM-binding methyltransferase superfamily. RsmB/NOP family.</text>
</comment>
<dbReference type="OrthoDB" id="6817893at2759"/>
<evidence type="ECO:0000256" key="1">
    <source>
        <dbReference type="PROSITE-ProRule" id="PRU01023"/>
    </source>
</evidence>
<proteinExistence type="inferred from homology"/>
<dbReference type="GO" id="GO:0032259">
    <property type="term" value="P:methylation"/>
    <property type="evidence" value="ECO:0007669"/>
    <property type="project" value="UniProtKB-KW"/>
</dbReference>
<evidence type="ECO:0000313" key="6">
    <source>
        <dbReference type="Proteomes" id="UP000014760"/>
    </source>
</evidence>
<dbReference type="STRING" id="283909.R7UNU9"/>
<accession>R7UNU9</accession>
<evidence type="ECO:0000313" key="4">
    <source>
        <dbReference type="EMBL" id="ELU08214.1"/>
    </source>
</evidence>
<dbReference type="InterPro" id="IPR029063">
    <property type="entry name" value="SAM-dependent_MTases_sf"/>
</dbReference>
<dbReference type="AlphaFoldDB" id="R7UNU9"/>
<keyword evidence="1" id="KW-0694">RNA-binding</keyword>
<dbReference type="PROSITE" id="PS51686">
    <property type="entry name" value="SAM_MT_RSMB_NOP"/>
    <property type="match status" value="1"/>
</dbReference>
<comment type="caution">
    <text evidence="1">Lacks conserved residue(s) required for the propagation of feature annotation.</text>
</comment>
<dbReference type="PANTHER" id="PTHR14663">
    <property type="entry name" value="METHYLTRANSFERASE NSUN7-RELATED"/>
    <property type="match status" value="1"/>
</dbReference>
<dbReference type="Proteomes" id="UP000014760">
    <property type="component" value="Unassembled WGS sequence"/>
</dbReference>
<feature type="domain" description="SAM-dependent MTase RsmB/NOP-type" evidence="3">
    <location>
        <begin position="1"/>
        <end position="162"/>
    </location>
</feature>
<sequence length="234" mass="25235">MEEFLDVHPFDDRLKHVKIVLLVATCSRSGVANPVNCIVSEGEDVSILRDLSLGYTDESRLNEMIVKHCAQLKHSLTPPLVQAVVYCTRSLLDTENECVVSRSIEFMNSAVPSFKTPFRISPPVLALSAADIVSGVPLSGKYLKYPPSQFMSGCFVATITREADDPKEAAKGILARAAARGIFDVNSKTGLGTKVKKGKKGKKKAMDGLLKSIVPEAAKEDEEPGTSADTKTPA</sequence>
<evidence type="ECO:0000313" key="5">
    <source>
        <dbReference type="EnsemblMetazoa" id="CapteP197531"/>
    </source>
</evidence>
<reference evidence="5" key="3">
    <citation type="submission" date="2015-06" db="UniProtKB">
        <authorList>
            <consortium name="EnsemblMetazoa"/>
        </authorList>
    </citation>
    <scope>IDENTIFICATION</scope>
</reference>
<keyword evidence="6" id="KW-1185">Reference proteome</keyword>
<dbReference type="EMBL" id="KB299236">
    <property type="protein sequence ID" value="ELU08214.1"/>
    <property type="molecule type" value="Genomic_DNA"/>
</dbReference>
<dbReference type="PANTHER" id="PTHR14663:SF2">
    <property type="entry name" value="METHYLTRANSFERASE NSUN7-RELATED"/>
    <property type="match status" value="1"/>
</dbReference>
<organism evidence="4">
    <name type="scientific">Capitella teleta</name>
    <name type="common">Polychaete worm</name>
    <dbReference type="NCBI Taxonomy" id="283909"/>
    <lineage>
        <taxon>Eukaryota</taxon>
        <taxon>Metazoa</taxon>
        <taxon>Spiralia</taxon>
        <taxon>Lophotrochozoa</taxon>
        <taxon>Annelida</taxon>
        <taxon>Polychaeta</taxon>
        <taxon>Sedentaria</taxon>
        <taxon>Scolecida</taxon>
        <taxon>Capitellidae</taxon>
        <taxon>Capitella</taxon>
    </lineage>
</organism>
<dbReference type="GO" id="GO:0003723">
    <property type="term" value="F:RNA binding"/>
    <property type="evidence" value="ECO:0007669"/>
    <property type="project" value="UniProtKB-UniRule"/>
</dbReference>
<feature type="region of interest" description="Disordered" evidence="2">
    <location>
        <begin position="213"/>
        <end position="234"/>
    </location>
</feature>
<dbReference type="InterPro" id="IPR042620">
    <property type="entry name" value="NSUN7"/>
</dbReference>
<keyword evidence="1" id="KW-0949">S-adenosyl-L-methionine</keyword>
<dbReference type="Gene3D" id="3.40.50.150">
    <property type="entry name" value="Vaccinia Virus protein VP39"/>
    <property type="match status" value="1"/>
</dbReference>
<keyword evidence="1" id="KW-0489">Methyltransferase</keyword>
<evidence type="ECO:0000259" key="3">
    <source>
        <dbReference type="PROSITE" id="PS51686"/>
    </source>
</evidence>
<dbReference type="EMBL" id="AMQN01006822">
    <property type="status" value="NOT_ANNOTATED_CDS"/>
    <property type="molecule type" value="Genomic_DNA"/>
</dbReference>
<dbReference type="GO" id="GO:0008168">
    <property type="term" value="F:methyltransferase activity"/>
    <property type="evidence" value="ECO:0007669"/>
    <property type="project" value="UniProtKB-KW"/>
</dbReference>
<dbReference type="EnsemblMetazoa" id="CapteT197531">
    <property type="protein sequence ID" value="CapteP197531"/>
    <property type="gene ID" value="CapteG197531"/>
</dbReference>
<keyword evidence="1" id="KW-0808">Transferase</keyword>
<reference evidence="6" key="1">
    <citation type="submission" date="2012-12" db="EMBL/GenBank/DDBJ databases">
        <authorList>
            <person name="Hellsten U."/>
            <person name="Grimwood J."/>
            <person name="Chapman J.A."/>
            <person name="Shapiro H."/>
            <person name="Aerts A."/>
            <person name="Otillar R.P."/>
            <person name="Terry A.Y."/>
            <person name="Boore J.L."/>
            <person name="Simakov O."/>
            <person name="Marletaz F."/>
            <person name="Cho S.-J."/>
            <person name="Edsinger-Gonzales E."/>
            <person name="Havlak P."/>
            <person name="Kuo D.-H."/>
            <person name="Larsson T."/>
            <person name="Lv J."/>
            <person name="Arendt D."/>
            <person name="Savage R."/>
            <person name="Osoegawa K."/>
            <person name="de Jong P."/>
            <person name="Lindberg D.R."/>
            <person name="Seaver E.C."/>
            <person name="Weisblat D.A."/>
            <person name="Putnam N.H."/>
            <person name="Grigoriev I.V."/>
            <person name="Rokhsar D.S."/>
        </authorList>
    </citation>
    <scope>NUCLEOTIDE SEQUENCE</scope>
    <source>
        <strain evidence="6">I ESC-2004</strain>
    </source>
</reference>
<protein>
    <recommendedName>
        <fullName evidence="3">SAM-dependent MTase RsmB/NOP-type domain-containing protein</fullName>
    </recommendedName>
</protein>
<dbReference type="HOGENOM" id="CLU_1186009_0_0_1"/>
<evidence type="ECO:0000256" key="2">
    <source>
        <dbReference type="SAM" id="MobiDB-lite"/>
    </source>
</evidence>
<dbReference type="InterPro" id="IPR001678">
    <property type="entry name" value="MeTrfase_RsmB-F_NOP2_dom"/>
</dbReference>
<gene>
    <name evidence="4" type="ORF">CAPTEDRAFT_197531</name>
</gene>